<dbReference type="InterPro" id="IPR036108">
    <property type="entry name" value="4pyrrol_syn_uPrphyn_synt_sf"/>
</dbReference>
<dbReference type="Proteomes" id="UP000015520">
    <property type="component" value="Unassembled WGS sequence"/>
</dbReference>
<feature type="domain" description="Tetrapyrrole biosynthesis uroporphyrinogen III synthase" evidence="1">
    <location>
        <begin position="30"/>
        <end position="189"/>
    </location>
</feature>
<evidence type="ECO:0000259" key="1">
    <source>
        <dbReference type="Pfam" id="PF02602"/>
    </source>
</evidence>
<dbReference type="OrthoDB" id="5328023at2"/>
<accession>T0L1L4</accession>
<comment type="caution">
    <text evidence="2">The sequence shown here is derived from an EMBL/GenBank/DDBJ whole genome shotgun (WGS) entry which is preliminary data.</text>
</comment>
<dbReference type="eggNOG" id="COG1587">
    <property type="taxonomic scope" value="Bacteria"/>
</dbReference>
<evidence type="ECO:0000313" key="2">
    <source>
        <dbReference type="EMBL" id="EQB39643.1"/>
    </source>
</evidence>
<name>T0L1L4_9BACT</name>
<dbReference type="RefSeq" id="WP_021287566.1">
    <property type="nucleotide sequence ID" value="NZ_AUPZ01000007.1"/>
</dbReference>
<dbReference type="GO" id="GO:0033014">
    <property type="term" value="P:tetrapyrrole biosynthetic process"/>
    <property type="evidence" value="ECO:0007669"/>
    <property type="project" value="InterPro"/>
</dbReference>
<sequence length="212" mass="23642">MSKQIYLFATSKHPDAISAQSLQVRLLKPEIDFSSYDHLIITSKQTIKALKQYNKEDFIDISALCVSKKTANSYKDFGGKVLDFGDGYGDNLVKFIEKKPKDTKWLYLRAQTIASDFVARCKADGYSIDEEILYVSECAKEALEVEVLKNSILIFTSPSSIECFLKTHTIDANAKIIVIGTTTAKALPKGISYEISQNTSIDSCMELALSLR</sequence>
<dbReference type="InterPro" id="IPR003754">
    <property type="entry name" value="4pyrrol_synth_uPrphyn_synth"/>
</dbReference>
<dbReference type="STRING" id="1172190.M947_06520"/>
<reference evidence="2 3" key="1">
    <citation type="submission" date="2013-07" db="EMBL/GenBank/DDBJ databases">
        <title>Sulfurimonas hongkongensis AST-10 Genome Sequencing.</title>
        <authorList>
            <person name="Cai L."/>
            <person name="Zhang T."/>
        </authorList>
    </citation>
    <scope>NUCLEOTIDE SEQUENCE [LARGE SCALE GENOMIC DNA]</scope>
    <source>
        <strain evidence="2 3">AST-10</strain>
    </source>
</reference>
<dbReference type="PATRIC" id="fig|1172190.3.peg.1263"/>
<dbReference type="SUPFAM" id="SSF69618">
    <property type="entry name" value="HemD-like"/>
    <property type="match status" value="1"/>
</dbReference>
<evidence type="ECO:0000313" key="3">
    <source>
        <dbReference type="Proteomes" id="UP000015520"/>
    </source>
</evidence>
<proteinExistence type="predicted"/>
<keyword evidence="3" id="KW-1185">Reference proteome</keyword>
<dbReference type="CDD" id="cd06578">
    <property type="entry name" value="HemD"/>
    <property type="match status" value="1"/>
</dbReference>
<dbReference type="AlphaFoldDB" id="T0L1L4"/>
<dbReference type="GO" id="GO:0004852">
    <property type="term" value="F:uroporphyrinogen-III synthase activity"/>
    <property type="evidence" value="ECO:0007669"/>
    <property type="project" value="InterPro"/>
</dbReference>
<gene>
    <name evidence="2" type="ORF">M947_06520</name>
</gene>
<dbReference type="EMBL" id="AUPZ01000007">
    <property type="protein sequence ID" value="EQB39643.1"/>
    <property type="molecule type" value="Genomic_DNA"/>
</dbReference>
<protein>
    <recommendedName>
        <fullName evidence="1">Tetrapyrrole biosynthesis uroporphyrinogen III synthase domain-containing protein</fullName>
    </recommendedName>
</protein>
<dbReference type="Gene3D" id="3.40.50.10090">
    <property type="match status" value="2"/>
</dbReference>
<dbReference type="Pfam" id="PF02602">
    <property type="entry name" value="HEM4"/>
    <property type="match status" value="1"/>
</dbReference>
<organism evidence="2 3">
    <name type="scientific">Sulfurimonas hongkongensis</name>
    <dbReference type="NCBI Taxonomy" id="1172190"/>
    <lineage>
        <taxon>Bacteria</taxon>
        <taxon>Pseudomonadati</taxon>
        <taxon>Campylobacterota</taxon>
        <taxon>Epsilonproteobacteria</taxon>
        <taxon>Campylobacterales</taxon>
        <taxon>Sulfurimonadaceae</taxon>
        <taxon>Sulfurimonas</taxon>
    </lineage>
</organism>